<dbReference type="SUPFAM" id="SSF117281">
    <property type="entry name" value="Kelch motif"/>
    <property type="match status" value="1"/>
</dbReference>
<feature type="compositionally biased region" description="Low complexity" evidence="1">
    <location>
        <begin position="257"/>
        <end position="266"/>
    </location>
</feature>
<evidence type="ECO:0000256" key="2">
    <source>
        <dbReference type="SAM" id="Phobius"/>
    </source>
</evidence>
<protein>
    <recommendedName>
        <fullName evidence="6">Kelch repeat protein</fullName>
    </recommendedName>
</protein>
<feature type="compositionally biased region" description="Polar residues" evidence="1">
    <location>
        <begin position="735"/>
        <end position="752"/>
    </location>
</feature>
<keyword evidence="2" id="KW-0472">Membrane</keyword>
<feature type="compositionally biased region" description="Basic and acidic residues" evidence="1">
    <location>
        <begin position="991"/>
        <end position="1001"/>
    </location>
</feature>
<accession>A0ABP0C773</accession>
<dbReference type="Gene3D" id="2.120.10.80">
    <property type="entry name" value="Kelch-type beta propeller"/>
    <property type="match status" value="1"/>
</dbReference>
<evidence type="ECO:0000256" key="1">
    <source>
        <dbReference type="SAM" id="MobiDB-lite"/>
    </source>
</evidence>
<proteinExistence type="predicted"/>
<evidence type="ECO:0000313" key="5">
    <source>
        <dbReference type="Proteomes" id="UP001642405"/>
    </source>
</evidence>
<keyword evidence="2" id="KW-0812">Transmembrane</keyword>
<keyword evidence="2" id="KW-1133">Transmembrane helix</keyword>
<evidence type="ECO:0000256" key="3">
    <source>
        <dbReference type="SAM" id="SignalP"/>
    </source>
</evidence>
<feature type="signal peptide" evidence="3">
    <location>
        <begin position="1"/>
        <end position="28"/>
    </location>
</feature>
<feature type="compositionally biased region" description="Polar residues" evidence="1">
    <location>
        <begin position="631"/>
        <end position="670"/>
    </location>
</feature>
<feature type="compositionally biased region" description="Low complexity" evidence="1">
    <location>
        <begin position="830"/>
        <end position="849"/>
    </location>
</feature>
<feature type="region of interest" description="Disordered" evidence="1">
    <location>
        <begin position="631"/>
        <end position="671"/>
    </location>
</feature>
<reference evidence="4 5" key="1">
    <citation type="submission" date="2024-01" db="EMBL/GenBank/DDBJ databases">
        <authorList>
            <person name="Allen C."/>
            <person name="Tagirdzhanova G."/>
        </authorList>
    </citation>
    <scope>NUCLEOTIDE SEQUENCE [LARGE SCALE GENOMIC DNA]</scope>
</reference>
<feature type="transmembrane region" description="Helical" evidence="2">
    <location>
        <begin position="547"/>
        <end position="571"/>
    </location>
</feature>
<feature type="region of interest" description="Disordered" evidence="1">
    <location>
        <begin position="581"/>
        <end position="610"/>
    </location>
</feature>
<name>A0ABP0C773_9PEZI</name>
<sequence>MPSVLRTSAAAGLLAAAGLYATPTAAQASGWIAGQVNATMCYWEQPRAAVVRDTLYIDGGNLWWIPGMNTSAYGSVTNDQNPLGIVWTLNFSVPFTTSDNITADMGMLYKVAAGSSANNVAPNYVDGAMLANDDEWFLYGGLLVDTDQFALPDGDAAQLYQQYQYGADKPSFRPGFINVDLPANVTRYVAYGGAASAPSENKAWYFSGLRSPTYGPIYTVSGVDALTAINVSDTLITVDMATQNSETWTNATLLPPSSSSSSSSSSAETKGRANPSLVWVPVGAQGILVAVGGVLDPEWVSVSGKSENANASAAASPAFLTTIDVYDVASKTWYQQPTTGGGSLGQRTRGCAVVAAAQDASSFNIYYYGGFDGLHVGDTFNDDVWVLSLPSFTWTQVYASSDAATHGRAGHQCVTPYPDQMFVVGGYTPQAGNGVGCLGGGIVQLFNLSAATWMDSYTPTQWSAYSVPDAVAKVIGGNGAGGATATAPAAAGGWAATGLKSVFATAYPTSKLTHYYPYPLNQSSTSSTNPDVPSPSPSSSGHHTPAFVAPLVGVLGGLIVVTAAAVGIVLYRRRRILMYGSSGVSGSGGRRSSRGGPTGGSGHPGTESVATYDTGHNFVFSWLRAQPSVKHTSTTPATSSYDDPHSYGNSFGNSHSTRVQSFGPNSTGTPISPEMEQLQMAAVAAGQAGGQQGYLYGHGQQQQHGGAPAAVEADSTYISEMIADTKYRAELPGSELSTTDTASASTRFTRGVNSGNGISNSSGNGSNGNYYYHGVPSSSAELESPLQHGNAVGQQQQQQQQQQQHQQQQQQEQPIARADSPSLGQQPQYATVSPAATAAAVNNTSAPSPRFRESGVSDLSEQDRRHLRQGSDGGQSTMSGVSSALGGAGGSYFHLHRGSDPNNNNNPVSPLGSQFPAPITGQQQPPQPIPEADVGAEAAAEAAAQSTPLSPEEGVQPTPPPPLQSPSQTSLPTPGPSGGGGDSPGQLRRSAFRESEVDLTE</sequence>
<feature type="chain" id="PRO_5046767993" description="Kelch repeat protein" evidence="3">
    <location>
        <begin position="29"/>
        <end position="1001"/>
    </location>
</feature>
<feature type="region of interest" description="Disordered" evidence="1">
    <location>
        <begin position="733"/>
        <end position="1001"/>
    </location>
</feature>
<gene>
    <name evidence="4" type="ORF">SCUCBS95973_006388</name>
</gene>
<dbReference type="EMBL" id="CAWUHB010000038">
    <property type="protein sequence ID" value="CAK7227000.1"/>
    <property type="molecule type" value="Genomic_DNA"/>
</dbReference>
<dbReference type="CDD" id="cd12087">
    <property type="entry name" value="TM_EGFR-like"/>
    <property type="match status" value="1"/>
</dbReference>
<dbReference type="Proteomes" id="UP001642405">
    <property type="component" value="Unassembled WGS sequence"/>
</dbReference>
<feature type="compositionally biased region" description="Low complexity" evidence="1">
    <location>
        <begin position="753"/>
        <end position="769"/>
    </location>
</feature>
<keyword evidence="5" id="KW-1185">Reference proteome</keyword>
<evidence type="ECO:0008006" key="6">
    <source>
        <dbReference type="Google" id="ProtNLM"/>
    </source>
</evidence>
<feature type="compositionally biased region" description="Low complexity" evidence="1">
    <location>
        <begin position="794"/>
        <end position="813"/>
    </location>
</feature>
<keyword evidence="3" id="KW-0732">Signal</keyword>
<feature type="region of interest" description="Disordered" evidence="1">
    <location>
        <begin position="249"/>
        <end position="269"/>
    </location>
</feature>
<evidence type="ECO:0000313" key="4">
    <source>
        <dbReference type="EMBL" id="CAK7227000.1"/>
    </source>
</evidence>
<organism evidence="4 5">
    <name type="scientific">Sporothrix curviconia</name>
    <dbReference type="NCBI Taxonomy" id="1260050"/>
    <lineage>
        <taxon>Eukaryota</taxon>
        <taxon>Fungi</taxon>
        <taxon>Dikarya</taxon>
        <taxon>Ascomycota</taxon>
        <taxon>Pezizomycotina</taxon>
        <taxon>Sordariomycetes</taxon>
        <taxon>Sordariomycetidae</taxon>
        <taxon>Ophiostomatales</taxon>
        <taxon>Ophiostomataceae</taxon>
        <taxon>Sporothrix</taxon>
    </lineage>
</organism>
<comment type="caution">
    <text evidence="4">The sequence shown here is derived from an EMBL/GenBank/DDBJ whole genome shotgun (WGS) entry which is preliminary data.</text>
</comment>
<dbReference type="InterPro" id="IPR015915">
    <property type="entry name" value="Kelch-typ_b-propeller"/>
</dbReference>